<evidence type="ECO:0000313" key="4">
    <source>
        <dbReference type="Proteomes" id="UP000014962"/>
    </source>
</evidence>
<name>S7VUR7_9FLAO</name>
<dbReference type="InterPro" id="IPR006660">
    <property type="entry name" value="Arsenate_reductase-like"/>
</dbReference>
<dbReference type="SUPFAM" id="SSF52833">
    <property type="entry name" value="Thioredoxin-like"/>
    <property type="match status" value="1"/>
</dbReference>
<proteinExistence type="inferred from homology"/>
<evidence type="ECO:0000256" key="1">
    <source>
        <dbReference type="ARBA" id="ARBA00007198"/>
    </source>
</evidence>
<evidence type="ECO:0000256" key="2">
    <source>
        <dbReference type="PROSITE-ProRule" id="PRU01282"/>
    </source>
</evidence>
<evidence type="ECO:0000313" key="3">
    <source>
        <dbReference type="EMBL" id="EPR73781.1"/>
    </source>
</evidence>
<accession>S7VUR7</accession>
<keyword evidence="4" id="KW-1185">Reference proteome</keyword>
<comment type="similarity">
    <text evidence="1 2">Belongs to the ArsC family.</text>
</comment>
<dbReference type="PROSITE" id="PS51353">
    <property type="entry name" value="ARSC"/>
    <property type="match status" value="1"/>
</dbReference>
<dbReference type="eggNOG" id="COG1393">
    <property type="taxonomic scope" value="Bacteria"/>
</dbReference>
<dbReference type="InterPro" id="IPR036249">
    <property type="entry name" value="Thioredoxin-like_sf"/>
</dbReference>
<protein>
    <recommendedName>
        <fullName evidence="5">Arsenate reductase</fullName>
    </recommendedName>
</protein>
<gene>
    <name evidence="3" type="ORF">ADIWIN_1141</name>
</gene>
<dbReference type="EMBL" id="ATMR01000081">
    <property type="protein sequence ID" value="EPR73781.1"/>
    <property type="molecule type" value="Genomic_DNA"/>
</dbReference>
<dbReference type="Gene3D" id="3.40.30.10">
    <property type="entry name" value="Glutaredoxin"/>
    <property type="match status" value="1"/>
</dbReference>
<dbReference type="AlphaFoldDB" id="S7VUR7"/>
<dbReference type="PANTHER" id="PTHR30041:SF4">
    <property type="entry name" value="ARSENATE REDUCTASE"/>
    <property type="match status" value="1"/>
</dbReference>
<reference evidence="3 4" key="1">
    <citation type="journal article" date="2013" name="Genome Announc.">
        <title>Draft Genome Sequence of Winogradskyella psychrotolerans RS-3T, Isolated from the Marine Transect of Kongsfjorden, Ny-Alesund, Svalbard, Arctic Ocean.</title>
        <authorList>
            <person name="Kumar Pinnaka A."/>
            <person name="Ara S."/>
            <person name="Singh A."/>
            <person name="Shivaji S."/>
        </authorList>
    </citation>
    <scope>NUCLEOTIDE SEQUENCE [LARGE SCALE GENOMIC DNA]</scope>
    <source>
        <strain evidence="3 4">RS-3</strain>
    </source>
</reference>
<dbReference type="Proteomes" id="UP000014962">
    <property type="component" value="Unassembled WGS sequence"/>
</dbReference>
<dbReference type="PANTHER" id="PTHR30041">
    <property type="entry name" value="ARSENATE REDUCTASE"/>
    <property type="match status" value="1"/>
</dbReference>
<dbReference type="Pfam" id="PF03960">
    <property type="entry name" value="ArsC"/>
    <property type="match status" value="1"/>
</dbReference>
<evidence type="ECO:0008006" key="5">
    <source>
        <dbReference type="Google" id="ProtNLM"/>
    </source>
</evidence>
<comment type="caution">
    <text evidence="3">The sequence shown here is derived from an EMBL/GenBank/DDBJ whole genome shotgun (WGS) entry which is preliminary data.</text>
</comment>
<dbReference type="STRING" id="641526.ADIWIN_1141"/>
<sequence>MMGEIATSNRALILFYNPNSIIGKQVLAYAKAEGYAVRDVDILKTPFTGTQLEELADKLHLKIDGLVNKEHPDFKTHFEYSTFSDDDWIKIMRKNPHLIKEPIVLLGDKTIHVNTPSDILKL</sequence>
<organism evidence="3 4">
    <name type="scientific">Winogradskyella psychrotolerans RS-3</name>
    <dbReference type="NCBI Taxonomy" id="641526"/>
    <lineage>
        <taxon>Bacteria</taxon>
        <taxon>Pseudomonadati</taxon>
        <taxon>Bacteroidota</taxon>
        <taxon>Flavobacteriia</taxon>
        <taxon>Flavobacteriales</taxon>
        <taxon>Flavobacteriaceae</taxon>
        <taxon>Winogradskyella</taxon>
    </lineage>
</organism>
<dbReference type="PATRIC" id="fig|641526.4.peg.1133"/>